<dbReference type="EMBL" id="BAAALG010000008">
    <property type="protein sequence ID" value="GAA1102173.1"/>
    <property type="molecule type" value="Genomic_DNA"/>
</dbReference>
<proteinExistence type="predicted"/>
<protein>
    <recommendedName>
        <fullName evidence="3">DUF4439 domain-containing protein</fullName>
    </recommendedName>
</protein>
<organism evidence="1 2">
    <name type="scientific">Nocardioides dubius</name>
    <dbReference type="NCBI Taxonomy" id="317019"/>
    <lineage>
        <taxon>Bacteria</taxon>
        <taxon>Bacillati</taxon>
        <taxon>Actinomycetota</taxon>
        <taxon>Actinomycetes</taxon>
        <taxon>Propionibacteriales</taxon>
        <taxon>Nocardioidaceae</taxon>
        <taxon>Nocardioides</taxon>
    </lineage>
</organism>
<accession>A0ABN1TTD9</accession>
<gene>
    <name evidence="1" type="ORF">GCM10009668_20790</name>
</gene>
<comment type="caution">
    <text evidence="1">The sequence shown here is derived from an EMBL/GenBank/DDBJ whole genome shotgun (WGS) entry which is preliminary data.</text>
</comment>
<evidence type="ECO:0008006" key="3">
    <source>
        <dbReference type="Google" id="ProtNLM"/>
    </source>
</evidence>
<evidence type="ECO:0000313" key="1">
    <source>
        <dbReference type="EMBL" id="GAA1102173.1"/>
    </source>
</evidence>
<reference evidence="1 2" key="1">
    <citation type="journal article" date="2019" name="Int. J. Syst. Evol. Microbiol.">
        <title>The Global Catalogue of Microorganisms (GCM) 10K type strain sequencing project: providing services to taxonomists for standard genome sequencing and annotation.</title>
        <authorList>
            <consortium name="The Broad Institute Genomics Platform"/>
            <consortium name="The Broad Institute Genome Sequencing Center for Infectious Disease"/>
            <person name="Wu L."/>
            <person name="Ma J."/>
        </authorList>
    </citation>
    <scope>NUCLEOTIDE SEQUENCE [LARGE SCALE GENOMIC DNA]</scope>
    <source>
        <strain evidence="1 2">JCM 13008</strain>
    </source>
</reference>
<evidence type="ECO:0000313" key="2">
    <source>
        <dbReference type="Proteomes" id="UP001501581"/>
    </source>
</evidence>
<keyword evidence="2" id="KW-1185">Reference proteome</keyword>
<sequence length="186" mass="19966">MTLLSGGAVRDTRRLLTAVPDPRAPDAVREPAITIAANGYRHDMRTVALAVAALLLAACGVVGQPDQASWRESALQTVEDTSAALATTRTVVLELRKDHLPERYAITVLATKEEGLATTEGGLSSLQPPDAERVRSERLLALVGRASDAQRQVRTLVVAGQEVPGWLLDELDGLIRLLDRTAEELS</sequence>
<name>A0ABN1TTD9_9ACTN</name>
<dbReference type="Proteomes" id="UP001501581">
    <property type="component" value="Unassembled WGS sequence"/>
</dbReference>